<feature type="transmembrane region" description="Helical" evidence="6">
    <location>
        <begin position="25"/>
        <end position="46"/>
    </location>
</feature>
<comment type="subcellular location">
    <subcellularLocation>
        <location evidence="1">Cell membrane</location>
        <topology evidence="1">Multi-pass membrane protein</topology>
    </subcellularLocation>
</comment>
<feature type="transmembrane region" description="Helical" evidence="6">
    <location>
        <begin position="120"/>
        <end position="138"/>
    </location>
</feature>
<evidence type="ECO:0000256" key="3">
    <source>
        <dbReference type="ARBA" id="ARBA00022692"/>
    </source>
</evidence>
<name>A0A2H4ZNB4_9EUKA</name>
<keyword evidence="7" id="KW-0934">Plastid</keyword>
<dbReference type="GO" id="GO:0005886">
    <property type="term" value="C:plasma membrane"/>
    <property type="evidence" value="ECO:0007669"/>
    <property type="project" value="UniProtKB-SubCell"/>
</dbReference>
<keyword evidence="4 6" id="KW-1133">Transmembrane helix</keyword>
<organism evidence="7">
    <name type="scientific">Paulinella longichromatophora</name>
    <dbReference type="NCBI Taxonomy" id="1708747"/>
    <lineage>
        <taxon>Eukaryota</taxon>
        <taxon>Sar</taxon>
        <taxon>Rhizaria</taxon>
        <taxon>Cercozoa</taxon>
        <taxon>Imbricatea</taxon>
        <taxon>Silicofilosea</taxon>
        <taxon>Euglyphida</taxon>
        <taxon>Paulinellidae</taxon>
        <taxon>Paulinella</taxon>
    </lineage>
</organism>
<dbReference type="InterPro" id="IPR020948">
    <property type="entry name" value="P_starv_induced_PsiE-like"/>
</dbReference>
<evidence type="ECO:0000256" key="2">
    <source>
        <dbReference type="ARBA" id="ARBA00022475"/>
    </source>
</evidence>
<evidence type="ECO:0000256" key="4">
    <source>
        <dbReference type="ARBA" id="ARBA00022989"/>
    </source>
</evidence>
<proteinExistence type="predicted"/>
<evidence type="ECO:0000313" key="7">
    <source>
        <dbReference type="EMBL" id="AUG32027.1"/>
    </source>
</evidence>
<evidence type="ECO:0000256" key="1">
    <source>
        <dbReference type="ARBA" id="ARBA00004651"/>
    </source>
</evidence>
<reference evidence="7" key="1">
    <citation type="submission" date="2017-10" db="EMBL/GenBank/DDBJ databases">
        <title>Paulinella longichromatophora chromatophore genome.</title>
        <authorList>
            <person name="Lhee D."/>
            <person name="Yoon H.S."/>
        </authorList>
    </citation>
    <scope>NUCLEOTIDE SEQUENCE</scope>
</reference>
<dbReference type="EMBL" id="MG264610">
    <property type="protein sequence ID" value="AUG32027.1"/>
    <property type="molecule type" value="Genomic_DNA"/>
</dbReference>
<dbReference type="AlphaFoldDB" id="A0A2H4ZNB4"/>
<evidence type="ECO:0008006" key="8">
    <source>
        <dbReference type="Google" id="ProtNLM"/>
    </source>
</evidence>
<keyword evidence="3 6" id="KW-0812">Transmembrane</keyword>
<accession>A0A2H4ZNB4</accession>
<sequence length="172" mass="18544">MTLPSTQLSSFLAIVDHCERELAKILTLMLGIVIVAALVSLIRSVIGDLARPGGAWLGDSLIKVLGDLLTVLIALEVLQNVTSYLRCHVVQVELVLVTALTAVARKVIVLPSGAEDKPQLLAGLGIASVALAGAYWLVRHPLINLNRVETKRDLNKSFQEQDQFVLCDNDGV</sequence>
<dbReference type="Pfam" id="PF06146">
    <property type="entry name" value="PsiE"/>
    <property type="match status" value="1"/>
</dbReference>
<protein>
    <recommendedName>
        <fullName evidence="8">Phosphate-starvation-induced PsiE-like protein</fullName>
    </recommendedName>
</protein>
<gene>
    <name evidence="7" type="ORF">PLO_010</name>
</gene>
<geneLocation type="plastid" evidence="7"/>
<keyword evidence="2" id="KW-1003">Cell membrane</keyword>
<evidence type="ECO:0000256" key="6">
    <source>
        <dbReference type="SAM" id="Phobius"/>
    </source>
</evidence>
<evidence type="ECO:0000256" key="5">
    <source>
        <dbReference type="ARBA" id="ARBA00023136"/>
    </source>
</evidence>
<keyword evidence="5 6" id="KW-0472">Membrane</keyword>